<proteinExistence type="predicted"/>
<accession>A0A076FRD7</accession>
<dbReference type="Proteomes" id="UP000006183">
    <property type="component" value="Segment"/>
</dbReference>
<gene>
    <name evidence="1" type="ORF">PaMx73_26</name>
</gene>
<dbReference type="EMBL" id="JQ067085">
    <property type="protein sequence ID" value="AII21876.1"/>
    <property type="molecule type" value="Genomic_DNA"/>
</dbReference>
<reference evidence="1 2" key="1">
    <citation type="journal article" date="2012" name="Appl. Environ. Microbiol.">
        <title>High Diversity and Novel Species of Pseudomonas aeruginosa Bacteriophages.</title>
        <authorList>
            <person name="Sepulveda-Robles O."/>
            <person name="Kameyama L."/>
            <person name="Guarneros G."/>
        </authorList>
    </citation>
    <scope>NUCLEOTIDE SEQUENCE [LARGE SCALE GENOMIC DNA]</scope>
</reference>
<organism evidence="1 2">
    <name type="scientific">Pseudomonas phage PaMx73</name>
    <dbReference type="NCBI Taxonomy" id="1175655"/>
    <lineage>
        <taxon>Viruses</taxon>
        <taxon>Duplodnaviria</taxon>
        <taxon>Heunggongvirae</taxon>
        <taxon>Uroviricota</taxon>
        <taxon>Caudoviricetes</taxon>
        <taxon>Casadabanvirus</taxon>
        <taxon>Casadabanvirus JBD26</taxon>
        <taxon>Casadabanvirus D3112</taxon>
    </lineage>
</organism>
<evidence type="ECO:0000313" key="2">
    <source>
        <dbReference type="Proteomes" id="UP000006183"/>
    </source>
</evidence>
<sequence length="168" mass="18761">MGRFLPRRNLVMMDWIAGAYGGIKAATDITQGMLTLKTDAAVTSKVVELNGVLLGLQGQLNAAHAEHTGLTARIRELEAEIAKYIRWEEESARYTLTATEFGTFIYRIKPECQGDEPAHSLCVKCFNEGVKSVLQRHNSIYVNCPRCGTKLQIRPSAPLKPRPSRRLF</sequence>
<evidence type="ECO:0000313" key="1">
    <source>
        <dbReference type="EMBL" id="AII21876.1"/>
    </source>
</evidence>
<protein>
    <submittedName>
        <fullName evidence="1">Uncharacterized protein</fullName>
    </submittedName>
</protein>
<name>A0A076FRD7_9CAUD</name>